<dbReference type="STRING" id="490188.SAMN04488068_0656"/>
<evidence type="ECO:0000256" key="2">
    <source>
        <dbReference type="ARBA" id="ARBA00022475"/>
    </source>
</evidence>
<keyword evidence="4 11" id="KW-0812">Transmembrane</keyword>
<dbReference type="PANTHER" id="PTHR30042:SF2">
    <property type="entry name" value="POTASSIUM-TRANSPORTING ATPASE KDPC SUBUNIT"/>
    <property type="match status" value="1"/>
</dbReference>
<dbReference type="HAMAP" id="MF_00276">
    <property type="entry name" value="KdpC"/>
    <property type="match status" value="1"/>
</dbReference>
<keyword evidence="5 11" id="KW-0547">Nucleotide-binding</keyword>
<evidence type="ECO:0000256" key="3">
    <source>
        <dbReference type="ARBA" id="ARBA00022538"/>
    </source>
</evidence>
<keyword evidence="1 11" id="KW-0813">Transport</keyword>
<dbReference type="AlphaFoldDB" id="A0A1M5KPD1"/>
<feature type="transmembrane region" description="Helical" evidence="11">
    <location>
        <begin position="12"/>
        <end position="33"/>
    </location>
</feature>
<evidence type="ECO:0000256" key="4">
    <source>
        <dbReference type="ARBA" id="ARBA00022692"/>
    </source>
</evidence>
<comment type="function">
    <text evidence="11">Part of the high-affinity ATP-driven potassium transport (or Kdp) system, which catalyzes the hydrolysis of ATP coupled with the electrogenic transport of potassium into the cytoplasm. This subunit acts as a catalytic chaperone that increases the ATP-binding affinity of the ATP-hydrolyzing subunit KdpB by the formation of a transient KdpB/KdpC/ATP ternary complex.</text>
</comment>
<dbReference type="PIRSF" id="PIRSF001296">
    <property type="entry name" value="K_ATPase_KdpC"/>
    <property type="match status" value="1"/>
</dbReference>
<evidence type="ECO:0000256" key="10">
    <source>
        <dbReference type="ARBA" id="ARBA00023136"/>
    </source>
</evidence>
<keyword evidence="8 11" id="KW-1133">Transmembrane helix</keyword>
<dbReference type="NCBIfam" id="TIGR00681">
    <property type="entry name" value="kdpC"/>
    <property type="match status" value="1"/>
</dbReference>
<comment type="subcellular location">
    <subcellularLocation>
        <location evidence="11">Cell membrane</location>
        <topology evidence="11">Single-pass membrane protein</topology>
    </subcellularLocation>
</comment>
<dbReference type="InterPro" id="IPR003820">
    <property type="entry name" value="KdpC"/>
</dbReference>
<keyword evidence="13" id="KW-1185">Reference proteome</keyword>
<evidence type="ECO:0000313" key="12">
    <source>
        <dbReference type="EMBL" id="SHG54043.1"/>
    </source>
</evidence>
<keyword evidence="2 11" id="KW-1003">Cell membrane</keyword>
<keyword evidence="9 11" id="KW-0406">Ion transport</keyword>
<keyword evidence="7 11" id="KW-0630">Potassium</keyword>
<dbReference type="GO" id="GO:0008556">
    <property type="term" value="F:P-type potassium transmembrane transporter activity"/>
    <property type="evidence" value="ECO:0007669"/>
    <property type="project" value="InterPro"/>
</dbReference>
<evidence type="ECO:0000256" key="6">
    <source>
        <dbReference type="ARBA" id="ARBA00022840"/>
    </source>
</evidence>
<comment type="subunit">
    <text evidence="11">The system is composed of three essential subunits: KdpA, KdpB and KdpC.</text>
</comment>
<accession>A0A1M5KPD1</accession>
<protein>
    <recommendedName>
        <fullName evidence="11">Potassium-transporting ATPase KdpC subunit</fullName>
    </recommendedName>
    <alternativeName>
        <fullName evidence="11">ATP phosphohydrolase [potassium-transporting] C chain</fullName>
    </alternativeName>
    <alternativeName>
        <fullName evidence="11">Potassium-binding and translocating subunit C</fullName>
    </alternativeName>
    <alternativeName>
        <fullName evidence="11">Potassium-translocating ATPase C chain</fullName>
    </alternativeName>
</protein>
<evidence type="ECO:0000256" key="9">
    <source>
        <dbReference type="ARBA" id="ARBA00023065"/>
    </source>
</evidence>
<comment type="similarity">
    <text evidence="11">Belongs to the KdpC family.</text>
</comment>
<gene>
    <name evidence="11" type="primary">kdpC</name>
    <name evidence="12" type="ORF">SAMN04488068_0656</name>
</gene>
<keyword evidence="3 11" id="KW-0633">Potassium transport</keyword>
<dbReference type="Pfam" id="PF02669">
    <property type="entry name" value="KdpC"/>
    <property type="match status" value="1"/>
</dbReference>
<reference evidence="12 13" key="1">
    <citation type="submission" date="2016-11" db="EMBL/GenBank/DDBJ databases">
        <authorList>
            <person name="Jaros S."/>
            <person name="Januszkiewicz K."/>
            <person name="Wedrychowicz H."/>
        </authorList>
    </citation>
    <scope>NUCLEOTIDE SEQUENCE [LARGE SCALE GENOMIC DNA]</scope>
    <source>
        <strain evidence="12 13">CGMCC 1.7049</strain>
    </source>
</reference>
<evidence type="ECO:0000256" key="7">
    <source>
        <dbReference type="ARBA" id="ARBA00022958"/>
    </source>
</evidence>
<dbReference type="NCBIfam" id="NF001454">
    <property type="entry name" value="PRK00315.1"/>
    <property type="match status" value="1"/>
</dbReference>
<evidence type="ECO:0000256" key="8">
    <source>
        <dbReference type="ARBA" id="ARBA00022989"/>
    </source>
</evidence>
<name>A0A1M5KPD1_9GAMM</name>
<organism evidence="12 13">
    <name type="scientific">Hydrocarboniphaga daqingensis</name>
    <dbReference type="NCBI Taxonomy" id="490188"/>
    <lineage>
        <taxon>Bacteria</taxon>
        <taxon>Pseudomonadati</taxon>
        <taxon>Pseudomonadota</taxon>
        <taxon>Gammaproteobacteria</taxon>
        <taxon>Nevskiales</taxon>
        <taxon>Nevskiaceae</taxon>
        <taxon>Hydrocarboniphaga</taxon>
    </lineage>
</organism>
<evidence type="ECO:0000256" key="11">
    <source>
        <dbReference type="HAMAP-Rule" id="MF_00276"/>
    </source>
</evidence>
<evidence type="ECO:0000256" key="1">
    <source>
        <dbReference type="ARBA" id="ARBA00022448"/>
    </source>
</evidence>
<keyword evidence="6 11" id="KW-0067">ATP-binding</keyword>
<evidence type="ECO:0000256" key="5">
    <source>
        <dbReference type="ARBA" id="ARBA00022741"/>
    </source>
</evidence>
<dbReference type="PANTHER" id="PTHR30042">
    <property type="entry name" value="POTASSIUM-TRANSPORTING ATPASE C CHAIN"/>
    <property type="match status" value="1"/>
</dbReference>
<dbReference type="GO" id="GO:0005524">
    <property type="term" value="F:ATP binding"/>
    <property type="evidence" value="ECO:0007669"/>
    <property type="project" value="UniProtKB-UniRule"/>
</dbReference>
<keyword evidence="10 11" id="KW-0472">Membrane</keyword>
<evidence type="ECO:0000313" key="13">
    <source>
        <dbReference type="Proteomes" id="UP000199758"/>
    </source>
</evidence>
<sequence>MTMPGLIRSTTCYLGLMTVLTGLVYPLAVTAVAQSAFPRQANGSPVVLDGAVIGSELIGQSFTGPGYFHPRPSAAGADGYDAMASGGSNLGVTSQSANQTITTRLQAVRIPSTRVPIDLVTASGSGLDPHLSPEAALYQAGRVAAARQLRRERVEQLVRDHVEGPTAGLLGAPRVNVLRLNLALDAQTAD</sequence>
<dbReference type="EMBL" id="FQWZ01000001">
    <property type="protein sequence ID" value="SHG54043.1"/>
    <property type="molecule type" value="Genomic_DNA"/>
</dbReference>
<dbReference type="Proteomes" id="UP000199758">
    <property type="component" value="Unassembled WGS sequence"/>
</dbReference>
<proteinExistence type="inferred from homology"/>
<dbReference type="GO" id="GO:0005886">
    <property type="term" value="C:plasma membrane"/>
    <property type="evidence" value="ECO:0007669"/>
    <property type="project" value="UniProtKB-SubCell"/>
</dbReference>